<feature type="region of interest" description="Disordered" evidence="7">
    <location>
        <begin position="1"/>
        <end position="201"/>
    </location>
</feature>
<organism evidence="9 10">
    <name type="scientific">Penicillium chermesinum</name>
    <dbReference type="NCBI Taxonomy" id="63820"/>
    <lineage>
        <taxon>Eukaryota</taxon>
        <taxon>Fungi</taxon>
        <taxon>Dikarya</taxon>
        <taxon>Ascomycota</taxon>
        <taxon>Pezizomycotina</taxon>
        <taxon>Eurotiomycetes</taxon>
        <taxon>Eurotiomycetidae</taxon>
        <taxon>Eurotiales</taxon>
        <taxon>Aspergillaceae</taxon>
        <taxon>Penicillium</taxon>
    </lineage>
</organism>
<dbReference type="Pfam" id="PF08711">
    <property type="entry name" value="Med26"/>
    <property type="match status" value="1"/>
</dbReference>
<protein>
    <recommendedName>
        <fullName evidence="8">TFIIS N-terminal domain-containing protein</fullName>
    </recommendedName>
</protein>
<dbReference type="InterPro" id="IPR051037">
    <property type="entry name" value="RNAPII_TF_IWS1"/>
</dbReference>
<feature type="compositionally biased region" description="Basic and acidic residues" evidence="7">
    <location>
        <begin position="183"/>
        <end position="192"/>
    </location>
</feature>
<dbReference type="InterPro" id="IPR017923">
    <property type="entry name" value="TFIIS_N"/>
</dbReference>
<dbReference type="PROSITE" id="PS51319">
    <property type="entry name" value="TFIIS_N"/>
    <property type="match status" value="1"/>
</dbReference>
<name>A0A9W9NU43_9EURO</name>
<evidence type="ECO:0000256" key="7">
    <source>
        <dbReference type="SAM" id="MobiDB-lite"/>
    </source>
</evidence>
<reference evidence="9" key="2">
    <citation type="journal article" date="2023" name="IMA Fungus">
        <title>Comparative genomic study of the Penicillium genus elucidates a diverse pangenome and 15 lateral gene transfer events.</title>
        <authorList>
            <person name="Petersen C."/>
            <person name="Sorensen T."/>
            <person name="Nielsen M.R."/>
            <person name="Sondergaard T.E."/>
            <person name="Sorensen J.L."/>
            <person name="Fitzpatrick D.A."/>
            <person name="Frisvad J.C."/>
            <person name="Nielsen K.L."/>
        </authorList>
    </citation>
    <scope>NUCLEOTIDE SEQUENCE</scope>
    <source>
        <strain evidence="9">IBT 19713</strain>
    </source>
</reference>
<evidence type="ECO:0000256" key="4">
    <source>
        <dbReference type="ARBA" id="ARBA00037349"/>
    </source>
</evidence>
<evidence type="ECO:0000256" key="1">
    <source>
        <dbReference type="ARBA" id="ARBA00023015"/>
    </source>
</evidence>
<dbReference type="FunFam" id="1.20.930.10:FF:000003">
    <property type="entry name" value="Putative Transcription factor IWS1"/>
    <property type="match status" value="1"/>
</dbReference>
<comment type="similarity">
    <text evidence="5">Belongs to the IWS1 family.</text>
</comment>
<evidence type="ECO:0000256" key="2">
    <source>
        <dbReference type="ARBA" id="ARBA00023163"/>
    </source>
</evidence>
<dbReference type="PANTHER" id="PTHR46010:SF1">
    <property type="entry name" value="PROTEIN IWS1 HOMOLOG"/>
    <property type="match status" value="1"/>
</dbReference>
<dbReference type="PANTHER" id="PTHR46010">
    <property type="entry name" value="PROTEIN IWS1 HOMOLOG"/>
    <property type="match status" value="1"/>
</dbReference>
<dbReference type="Gene3D" id="1.20.930.10">
    <property type="entry name" value="Conserved domain common to transcription factors TFIIS, elongin A, CRSP70"/>
    <property type="match status" value="1"/>
</dbReference>
<dbReference type="Proteomes" id="UP001150941">
    <property type="component" value="Unassembled WGS sequence"/>
</dbReference>
<dbReference type="RefSeq" id="XP_058329657.1">
    <property type="nucleotide sequence ID" value="XM_058476767.1"/>
</dbReference>
<evidence type="ECO:0000313" key="9">
    <source>
        <dbReference type="EMBL" id="KAJ5226246.1"/>
    </source>
</evidence>
<dbReference type="EMBL" id="JAPQKS010000005">
    <property type="protein sequence ID" value="KAJ5226246.1"/>
    <property type="molecule type" value="Genomic_DNA"/>
</dbReference>
<dbReference type="GO" id="GO:0016973">
    <property type="term" value="P:poly(A)+ mRNA export from nucleus"/>
    <property type="evidence" value="ECO:0007669"/>
    <property type="project" value="TreeGrafter"/>
</dbReference>
<comment type="subcellular location">
    <subcellularLocation>
        <location evidence="6">Nucleus</location>
    </subcellularLocation>
</comment>
<evidence type="ECO:0000256" key="5">
    <source>
        <dbReference type="ARBA" id="ARBA00037992"/>
    </source>
</evidence>
<dbReference type="AlphaFoldDB" id="A0A9W9NU43"/>
<dbReference type="GO" id="GO:0005634">
    <property type="term" value="C:nucleus"/>
    <property type="evidence" value="ECO:0007669"/>
    <property type="project" value="UniProtKB-SubCell"/>
</dbReference>
<dbReference type="InterPro" id="IPR035441">
    <property type="entry name" value="TFIIS/LEDGF_dom_sf"/>
</dbReference>
<feature type="compositionally biased region" description="Basic residues" evidence="7">
    <location>
        <begin position="127"/>
        <end position="139"/>
    </location>
</feature>
<keyword evidence="3 6" id="KW-0539">Nucleus</keyword>
<comment type="caution">
    <text evidence="9">The sequence shown here is derived from an EMBL/GenBank/DDBJ whole genome shotgun (WGS) entry which is preliminary data.</text>
</comment>
<evidence type="ECO:0000313" key="10">
    <source>
        <dbReference type="Proteomes" id="UP001150941"/>
    </source>
</evidence>
<comment type="function">
    <text evidence="4">Transcription factor involved in RNA polymerase II transcription regulation. May function in both SPT15/TBP post-recruitment and recruitment steps of transcription.</text>
</comment>
<reference evidence="9" key="1">
    <citation type="submission" date="2022-11" db="EMBL/GenBank/DDBJ databases">
        <authorList>
            <person name="Petersen C."/>
        </authorList>
    </citation>
    <scope>NUCLEOTIDE SEQUENCE</scope>
    <source>
        <strain evidence="9">IBT 19713</strain>
    </source>
</reference>
<proteinExistence type="inferred from homology"/>
<evidence type="ECO:0000256" key="6">
    <source>
        <dbReference type="PROSITE-ProRule" id="PRU00649"/>
    </source>
</evidence>
<keyword evidence="10" id="KW-1185">Reference proteome</keyword>
<dbReference type="GeneID" id="83204070"/>
<keyword evidence="1" id="KW-0805">Transcription regulation</keyword>
<evidence type="ECO:0000259" key="8">
    <source>
        <dbReference type="PROSITE" id="PS51319"/>
    </source>
</evidence>
<evidence type="ECO:0000256" key="3">
    <source>
        <dbReference type="ARBA" id="ARBA00023242"/>
    </source>
</evidence>
<gene>
    <name evidence="9" type="ORF">N7468_007471</name>
</gene>
<feature type="region of interest" description="Disordered" evidence="7">
    <location>
        <begin position="418"/>
        <end position="446"/>
    </location>
</feature>
<feature type="compositionally biased region" description="Acidic residues" evidence="7">
    <location>
        <begin position="64"/>
        <end position="95"/>
    </location>
</feature>
<dbReference type="OrthoDB" id="21124at2759"/>
<feature type="domain" description="TFIIS N-terminal" evidence="8">
    <location>
        <begin position="271"/>
        <end position="348"/>
    </location>
</feature>
<keyword evidence="2" id="KW-0804">Transcription</keyword>
<accession>A0A9W9NU43</accession>
<sequence>MSASPEPQAGSRGASPEHDDTEKVATPGVAQDDGEQENAQDHGENQGEYQGEDQGENGAGGLSDDNDDAALSDDESILSEVDEAQFDNFDPDNVDVEDRPPLAIDEENLKLIGRHKRKRTEGEEGRSRKKEGRRGKKRRGHDDDDDEGGAEGSSARRERKKKAASPDTDEETLDPETRRRRALDRAMDDAMKKPVKRRGRKQDGIDLEAMADQEIEDMRKRMTHAAQMDAISRQNDQPALHKLKLLPEVTMLLNRNQYTNSLVDPEINILEAVKFFLEPLNDGTMPAYNIQRDLLTAISKLPINKEALIASGIGKVIVFYTKSKRVEHPIKLMAEKLLAEWTRPILQRSDDYSKRVFQEADFDPTKITKRVSTPAELVAAEARARDMIPNARRNRAQVDRTQVSYSIVPRQTTVAQSQFARPLGASGEDRFRKMQARQAGGKGSRR</sequence>